<organism evidence="1 2">
    <name type="scientific">Blautia hominis</name>
    <dbReference type="NCBI Taxonomy" id="2025493"/>
    <lineage>
        <taxon>Bacteria</taxon>
        <taxon>Bacillati</taxon>
        <taxon>Bacillota</taxon>
        <taxon>Clostridia</taxon>
        <taxon>Lachnospirales</taxon>
        <taxon>Lachnospiraceae</taxon>
        <taxon>Blautia</taxon>
    </lineage>
</organism>
<evidence type="ECO:0000313" key="1">
    <source>
        <dbReference type="EMBL" id="GAA6410521.1"/>
    </source>
</evidence>
<accession>A0ABQ0BGD6</accession>
<protein>
    <submittedName>
        <fullName evidence="1">Uncharacterized protein</fullName>
    </submittedName>
</protein>
<keyword evidence="2" id="KW-1185">Reference proteome</keyword>
<reference evidence="1 2" key="1">
    <citation type="submission" date="2024-04" db="EMBL/GenBank/DDBJ databases">
        <title>Defined microbial consortia suppress multidrug-resistant proinflammatory Enterobacteriaceae via ecological control.</title>
        <authorList>
            <person name="Furuichi M."/>
            <person name="Kawaguchi T."/>
            <person name="Pust M."/>
            <person name="Yasuma K."/>
            <person name="Plichta D."/>
            <person name="Hasegawa N."/>
            <person name="Ohya T."/>
            <person name="Bhattarai S."/>
            <person name="Sasajima S."/>
            <person name="Aoto Y."/>
            <person name="Tuganbaev T."/>
            <person name="Yaginuma M."/>
            <person name="Ueda M."/>
            <person name="Okahashi N."/>
            <person name="Amafuji K."/>
            <person name="Kiridooshi Y."/>
            <person name="Sugita K."/>
            <person name="Strazar M."/>
            <person name="Skelly A."/>
            <person name="Suda W."/>
            <person name="Hattori M."/>
            <person name="Nakamoto N."/>
            <person name="Caballero S."/>
            <person name="Norman J."/>
            <person name="Olle B."/>
            <person name="Tanoue T."/>
            <person name="Arita M."/>
            <person name="Bucci V."/>
            <person name="Atarashi K."/>
            <person name="Xavier R."/>
            <person name="Honda K."/>
        </authorList>
    </citation>
    <scope>NUCLEOTIDE SEQUENCE [LARGE SCALE GENOMIC DNA]</scope>
    <source>
        <strain evidence="2">k04-0078-D8-1</strain>
    </source>
</reference>
<comment type="caution">
    <text evidence="1">The sequence shown here is derived from an EMBL/GenBank/DDBJ whole genome shotgun (WGS) entry which is preliminary data.</text>
</comment>
<dbReference type="EMBL" id="BAABYW010000001">
    <property type="protein sequence ID" value="GAA6410521.1"/>
    <property type="molecule type" value="Genomic_DNA"/>
</dbReference>
<evidence type="ECO:0000313" key="2">
    <source>
        <dbReference type="Proteomes" id="UP001600943"/>
    </source>
</evidence>
<dbReference type="RefSeq" id="WP_171285582.1">
    <property type="nucleotide sequence ID" value="NZ_BAABYW010000001.1"/>
</dbReference>
<proteinExistence type="predicted"/>
<sequence>MSNRKKTYDPDFEANPEFEQDPGFLEWICQRVRDEAAGNAKEMDNEADLGKFEPTDELFERIVKEAHERGLLKED</sequence>
<dbReference type="Proteomes" id="UP001600943">
    <property type="component" value="Unassembled WGS sequence"/>
</dbReference>
<name>A0ABQ0BGD6_9FIRM</name>
<gene>
    <name evidence="1" type="ORF">K040078D81_46380</name>
</gene>